<dbReference type="AlphaFoldDB" id="A0A4P9YDS1"/>
<evidence type="ECO:0000313" key="4">
    <source>
        <dbReference type="Proteomes" id="UP000281549"/>
    </source>
</evidence>
<dbReference type="EMBL" id="ML005919">
    <property type="protein sequence ID" value="RKP17285.1"/>
    <property type="molecule type" value="Genomic_DNA"/>
</dbReference>
<dbReference type="InterPro" id="IPR025165">
    <property type="entry name" value="DUF4100"/>
</dbReference>
<organism evidence="3 4">
    <name type="scientific">Rozella allomycis (strain CSF55)</name>
    <dbReference type="NCBI Taxonomy" id="988480"/>
    <lineage>
        <taxon>Eukaryota</taxon>
        <taxon>Fungi</taxon>
        <taxon>Fungi incertae sedis</taxon>
        <taxon>Cryptomycota</taxon>
        <taxon>Cryptomycota incertae sedis</taxon>
        <taxon>Rozella</taxon>
    </lineage>
</organism>
<dbReference type="Pfam" id="PF13352">
    <property type="entry name" value="DUF4100"/>
    <property type="match status" value="1"/>
</dbReference>
<reference evidence="4" key="1">
    <citation type="journal article" date="2018" name="Nat. Microbiol.">
        <title>Leveraging single-cell genomics to expand the fungal tree of life.</title>
        <authorList>
            <person name="Ahrendt S.R."/>
            <person name="Quandt C.A."/>
            <person name="Ciobanu D."/>
            <person name="Clum A."/>
            <person name="Salamov A."/>
            <person name="Andreopoulos B."/>
            <person name="Cheng J.F."/>
            <person name="Woyke T."/>
            <person name="Pelin A."/>
            <person name="Henrissat B."/>
            <person name="Reynolds N.K."/>
            <person name="Benny G.L."/>
            <person name="Smith M.E."/>
            <person name="James T.Y."/>
            <person name="Grigoriev I.V."/>
        </authorList>
    </citation>
    <scope>NUCLEOTIDE SEQUENCE [LARGE SCALE GENOMIC DNA]</scope>
    <source>
        <strain evidence="4">CSF55</strain>
    </source>
</reference>
<feature type="domain" description="DUF4100" evidence="2">
    <location>
        <begin position="141"/>
        <end position="218"/>
    </location>
</feature>
<evidence type="ECO:0000256" key="1">
    <source>
        <dbReference type="SAM" id="Coils"/>
    </source>
</evidence>
<proteinExistence type="predicted"/>
<name>A0A4P9YDS1_ROZAC</name>
<feature type="coiled-coil region" evidence="1">
    <location>
        <begin position="117"/>
        <end position="148"/>
    </location>
</feature>
<gene>
    <name evidence="3" type="ORF">ROZALSC1DRAFT_24357</name>
</gene>
<dbReference type="Proteomes" id="UP000281549">
    <property type="component" value="Unassembled WGS sequence"/>
</dbReference>
<accession>A0A4P9YDS1</accession>
<sequence length="380" mass="43568">NVEKIEKKSVTEATSVDKLAEAVEKLTVMVMKNNEGKCEELKKDINDGLCDLKNNRIYFKDGDEVPSNFRKGGMMHLVRGRNGNDANIRSIVCEKPATFPRKDYEIMTIFDSKDEDLSEEEEESDEDYDKLVSAEKRAREEKVDLKAKNKIVTFDLKKNKQCDKKKTKLSSDVQEMCPGAKDVVKKILNEKLELTVGEVLSLSTPVRKQFENVIRTKRVEVPEVPVAKEVSVYVVTGGHTFEMILGKPFEIQAQAVVEHKEDGQVITTLTGPDGKKVQVSFNALPKERHRVADVRSINYATYNAKIVDSDIESDDTEFRYNNLKIKNLQTKRWTTLKIMGRRIPEQGMKRKHKKVGQKKGRLTMAIYLKKYMMILMLMKR</sequence>
<evidence type="ECO:0000313" key="3">
    <source>
        <dbReference type="EMBL" id="RKP17285.1"/>
    </source>
</evidence>
<protein>
    <recommendedName>
        <fullName evidence="2">DUF4100 domain-containing protein</fullName>
    </recommendedName>
</protein>
<keyword evidence="1" id="KW-0175">Coiled coil</keyword>
<evidence type="ECO:0000259" key="2">
    <source>
        <dbReference type="Pfam" id="PF13352"/>
    </source>
</evidence>
<feature type="non-terminal residue" evidence="3">
    <location>
        <position position="1"/>
    </location>
</feature>